<dbReference type="EMBL" id="BMFY01000017">
    <property type="protein sequence ID" value="GGA25577.1"/>
    <property type="molecule type" value="Genomic_DNA"/>
</dbReference>
<accession>A0A8J2U0Q6</accession>
<keyword evidence="2" id="KW-1185">Reference proteome</keyword>
<reference evidence="1" key="1">
    <citation type="journal article" date="2014" name="Int. J. Syst. Evol. Microbiol.">
        <title>Complete genome sequence of Corynebacterium casei LMG S-19264T (=DSM 44701T), isolated from a smear-ripened cheese.</title>
        <authorList>
            <consortium name="US DOE Joint Genome Institute (JGI-PGF)"/>
            <person name="Walter F."/>
            <person name="Albersmeier A."/>
            <person name="Kalinowski J."/>
            <person name="Ruckert C."/>
        </authorList>
    </citation>
    <scope>NUCLEOTIDE SEQUENCE</scope>
    <source>
        <strain evidence="1">CGMCC 1.12785</strain>
    </source>
</reference>
<proteinExistence type="predicted"/>
<dbReference type="Proteomes" id="UP000616114">
    <property type="component" value="Unassembled WGS sequence"/>
</dbReference>
<evidence type="ECO:0000313" key="2">
    <source>
        <dbReference type="Proteomes" id="UP000616114"/>
    </source>
</evidence>
<evidence type="ECO:0000313" key="1">
    <source>
        <dbReference type="EMBL" id="GGA25577.1"/>
    </source>
</evidence>
<organism evidence="1 2">
    <name type="scientific">Sediminivirga luteola</name>
    <dbReference type="NCBI Taxonomy" id="1774748"/>
    <lineage>
        <taxon>Bacteria</taxon>
        <taxon>Bacillati</taxon>
        <taxon>Actinomycetota</taxon>
        <taxon>Actinomycetes</taxon>
        <taxon>Micrococcales</taxon>
        <taxon>Brevibacteriaceae</taxon>
        <taxon>Sediminivirga</taxon>
    </lineage>
</organism>
<protein>
    <submittedName>
        <fullName evidence="1">Uncharacterized protein</fullName>
    </submittedName>
</protein>
<gene>
    <name evidence="1" type="ORF">GCM10011333_30680</name>
</gene>
<comment type="caution">
    <text evidence="1">The sequence shown here is derived from an EMBL/GenBank/DDBJ whole genome shotgun (WGS) entry which is preliminary data.</text>
</comment>
<dbReference type="AlphaFoldDB" id="A0A8J2U0Q6"/>
<dbReference type="InterPro" id="IPR041638">
    <property type="entry name" value="BaeRF_family11"/>
</dbReference>
<sequence>MISMLHTDIPSPADIKALADVRAEPAVSIYVPTSPVPMGPEGAGRDKLAVKNAFKEAAAQLEAAGQGQEAVGALESHVEELLADEGFWRYLSTSLAVFLTTDSIRTYRLPNRLSEAVEVSDRFFLTPLLRAVTFPHTAFVLALAQNSVRLIEISPDAPPAPVQLDSLPADIESALGAALTEDTEPSLRLVGEEGKKVRLRQFARAVDRGLRPLLTGRTEPLILAATEPLSSIYRAVNSYAHLADDDIDGNPEGLPDSELDRAAREVLDRIYRQQVEDVRQRLEDGTTNQHAALDLQQVARAATYGAVETLLVDIDGQLPGLVDEQDGTVTLHEDGDALDHGVLDEIARRVLLTGGRVLAVRAEDIPEGASAAAVLRFPV</sequence>
<dbReference type="Pfam" id="PF18855">
    <property type="entry name" value="baeRF_family11"/>
    <property type="match status" value="1"/>
</dbReference>
<reference evidence="1" key="2">
    <citation type="submission" date="2020-09" db="EMBL/GenBank/DDBJ databases">
        <authorList>
            <person name="Sun Q."/>
            <person name="Zhou Y."/>
        </authorList>
    </citation>
    <scope>NUCLEOTIDE SEQUENCE</scope>
    <source>
        <strain evidence="1">CGMCC 1.12785</strain>
    </source>
</reference>
<name>A0A8J2U0Q6_9MICO</name>